<evidence type="ECO:0000256" key="5">
    <source>
        <dbReference type="ARBA" id="ARBA00022989"/>
    </source>
</evidence>
<evidence type="ECO:0000313" key="14">
    <source>
        <dbReference type="Proteomes" id="UP000525652"/>
    </source>
</evidence>
<protein>
    <submittedName>
        <fullName evidence="13">COX15/CtaA family protein</fullName>
    </submittedName>
</protein>
<feature type="transmembrane region" description="Helical" evidence="12">
    <location>
        <begin position="142"/>
        <end position="163"/>
    </location>
</feature>
<dbReference type="AlphaFoldDB" id="A0A7X1E3X8"/>
<evidence type="ECO:0000256" key="3">
    <source>
        <dbReference type="ARBA" id="ARBA00022692"/>
    </source>
</evidence>
<keyword evidence="3 12" id="KW-0812">Transmembrane</keyword>
<feature type="transmembrane region" description="Helical" evidence="12">
    <location>
        <begin position="16"/>
        <end position="49"/>
    </location>
</feature>
<evidence type="ECO:0000256" key="8">
    <source>
        <dbReference type="ARBA" id="ARBA00023133"/>
    </source>
</evidence>
<dbReference type="GO" id="GO:0016491">
    <property type="term" value="F:oxidoreductase activity"/>
    <property type="evidence" value="ECO:0007669"/>
    <property type="project" value="UniProtKB-KW"/>
</dbReference>
<dbReference type="GO" id="GO:0006784">
    <property type="term" value="P:heme A biosynthetic process"/>
    <property type="evidence" value="ECO:0007669"/>
    <property type="project" value="InterPro"/>
</dbReference>
<keyword evidence="2" id="KW-1003">Cell membrane</keyword>
<keyword evidence="5 12" id="KW-1133">Transmembrane helix</keyword>
<evidence type="ECO:0000256" key="7">
    <source>
        <dbReference type="ARBA" id="ARBA00023004"/>
    </source>
</evidence>
<dbReference type="PANTHER" id="PTHR35457:SF1">
    <property type="entry name" value="HEME A SYNTHASE"/>
    <property type="match status" value="1"/>
</dbReference>
<comment type="subcellular location">
    <subcellularLocation>
        <location evidence="1">Membrane</location>
        <topology evidence="1">Multi-pass membrane protein</topology>
    </subcellularLocation>
</comment>
<evidence type="ECO:0000313" key="13">
    <source>
        <dbReference type="EMBL" id="MBC2601536.1"/>
    </source>
</evidence>
<evidence type="ECO:0000256" key="11">
    <source>
        <dbReference type="ARBA" id="ARBA00023444"/>
    </source>
</evidence>
<comment type="caution">
    <text evidence="13">The sequence shown here is derived from an EMBL/GenBank/DDBJ whole genome shotgun (WGS) entry which is preliminary data.</text>
</comment>
<dbReference type="InterPro" id="IPR050450">
    <property type="entry name" value="COX15/CtaA_HemeA_synthase"/>
</dbReference>
<keyword evidence="9 12" id="KW-0472">Membrane</keyword>
<feature type="transmembrane region" description="Helical" evidence="12">
    <location>
        <begin position="235"/>
        <end position="256"/>
    </location>
</feature>
<keyword evidence="4" id="KW-0479">Metal-binding</keyword>
<dbReference type="PANTHER" id="PTHR35457">
    <property type="entry name" value="HEME A SYNTHASE"/>
    <property type="match status" value="1"/>
</dbReference>
<keyword evidence="14" id="KW-1185">Reference proteome</keyword>
<dbReference type="EMBL" id="JACHVA010000053">
    <property type="protein sequence ID" value="MBC2601536.1"/>
    <property type="molecule type" value="Genomic_DNA"/>
</dbReference>
<evidence type="ECO:0000256" key="1">
    <source>
        <dbReference type="ARBA" id="ARBA00004141"/>
    </source>
</evidence>
<reference evidence="13 14" key="1">
    <citation type="submission" date="2020-07" db="EMBL/GenBank/DDBJ databases">
        <authorList>
            <person name="Feng X."/>
        </authorList>
    </citation>
    <scope>NUCLEOTIDE SEQUENCE [LARGE SCALE GENOMIC DNA]</scope>
    <source>
        <strain evidence="13 14">JCM14086</strain>
    </source>
</reference>
<feature type="transmembrane region" description="Helical" evidence="12">
    <location>
        <begin position="299"/>
        <end position="318"/>
    </location>
</feature>
<gene>
    <name evidence="13" type="ORF">H5P30_07065</name>
</gene>
<dbReference type="Pfam" id="PF02628">
    <property type="entry name" value="COX15-CtaA"/>
    <property type="match status" value="1"/>
</dbReference>
<evidence type="ECO:0000256" key="9">
    <source>
        <dbReference type="ARBA" id="ARBA00023136"/>
    </source>
</evidence>
<comment type="pathway">
    <text evidence="11">Porphyrin-containing compound metabolism.</text>
</comment>
<keyword evidence="10" id="KW-1015">Disulfide bond</keyword>
<organism evidence="13 14">
    <name type="scientific">Puniceicoccus vermicola</name>
    <dbReference type="NCBI Taxonomy" id="388746"/>
    <lineage>
        <taxon>Bacteria</taxon>
        <taxon>Pseudomonadati</taxon>
        <taxon>Verrucomicrobiota</taxon>
        <taxon>Opitutia</taxon>
        <taxon>Puniceicoccales</taxon>
        <taxon>Puniceicoccaceae</taxon>
        <taxon>Puniceicoccus</taxon>
    </lineage>
</organism>
<evidence type="ECO:0000256" key="12">
    <source>
        <dbReference type="SAM" id="Phobius"/>
    </source>
</evidence>
<feature type="transmembrane region" description="Helical" evidence="12">
    <location>
        <begin position="183"/>
        <end position="201"/>
    </location>
</feature>
<feature type="transmembrane region" description="Helical" evidence="12">
    <location>
        <begin position="268"/>
        <end position="287"/>
    </location>
</feature>
<evidence type="ECO:0000256" key="4">
    <source>
        <dbReference type="ARBA" id="ARBA00022723"/>
    </source>
</evidence>
<keyword evidence="6" id="KW-0560">Oxidoreductase</keyword>
<proteinExistence type="predicted"/>
<dbReference type="Proteomes" id="UP000525652">
    <property type="component" value="Unassembled WGS sequence"/>
</dbReference>
<feature type="transmembrane region" description="Helical" evidence="12">
    <location>
        <begin position="77"/>
        <end position="93"/>
    </location>
</feature>
<evidence type="ECO:0000256" key="6">
    <source>
        <dbReference type="ARBA" id="ARBA00023002"/>
    </source>
</evidence>
<name>A0A7X1E3X8_9BACT</name>
<feature type="transmembrane region" description="Helical" evidence="12">
    <location>
        <begin position="105"/>
        <end position="122"/>
    </location>
</feature>
<evidence type="ECO:0000256" key="2">
    <source>
        <dbReference type="ARBA" id="ARBA00022475"/>
    </source>
</evidence>
<sequence length="325" mass="35186">MQNPPSQSSPGSQYSLLLFLLTLGALVWAGVLLFAGGFTTSIGAGMAFLDWPLSNGSLNPEGWTDNADQMAEHSHRLAGMIIGLLSITLAIAYNRIEKRIWVRRLAYFLLFLVVFQGLLGGLRVRLDHLNTGSDHNLTARSFAIAHAMGAQGVVLTLTSLAVLSAPQWSTSLAAGTGRFLRTFGIATLLLLAVAILIGAVMRHNGAALAIPTFPAASPDGSWIPSSDLFVVWVHFLHRTLGMLGGIGILIYALLSFSKKVWHPYATQFAIAAVLLTCLQIWLGWLILQTARNPHVATLHMLNGAVLLATLWSSILWSTRSRRQES</sequence>
<dbReference type="RefSeq" id="WP_185692246.1">
    <property type="nucleotide sequence ID" value="NZ_JACHVA010000053.1"/>
</dbReference>
<keyword evidence="7" id="KW-0408">Iron</keyword>
<dbReference type="InterPro" id="IPR003780">
    <property type="entry name" value="COX15/CtaA_fam"/>
</dbReference>
<dbReference type="GO" id="GO:0046872">
    <property type="term" value="F:metal ion binding"/>
    <property type="evidence" value="ECO:0007669"/>
    <property type="project" value="UniProtKB-KW"/>
</dbReference>
<accession>A0A7X1E3X8</accession>
<evidence type="ECO:0000256" key="10">
    <source>
        <dbReference type="ARBA" id="ARBA00023157"/>
    </source>
</evidence>
<keyword evidence="8" id="KW-0350">Heme biosynthesis</keyword>
<dbReference type="GO" id="GO:0016020">
    <property type="term" value="C:membrane"/>
    <property type="evidence" value="ECO:0007669"/>
    <property type="project" value="UniProtKB-SubCell"/>
</dbReference>